<dbReference type="PROSITE" id="PS50181">
    <property type="entry name" value="FBOX"/>
    <property type="match status" value="1"/>
</dbReference>
<dbReference type="PANTHER" id="PTHR22904">
    <property type="entry name" value="TPR REPEAT CONTAINING PROTEIN"/>
    <property type="match status" value="1"/>
</dbReference>
<dbReference type="Gene3D" id="3.80.10.10">
    <property type="entry name" value="Ribonuclease Inhibitor"/>
    <property type="match status" value="1"/>
</dbReference>
<keyword evidence="2" id="KW-0802">TPR repeat</keyword>
<protein>
    <recommendedName>
        <fullName evidence="3">F-box domain-containing protein</fullName>
    </recommendedName>
</protein>
<keyword evidence="5" id="KW-1185">Reference proteome</keyword>
<dbReference type="SUPFAM" id="SSF52047">
    <property type="entry name" value="RNI-like"/>
    <property type="match status" value="1"/>
</dbReference>
<evidence type="ECO:0000256" key="1">
    <source>
        <dbReference type="ARBA" id="ARBA00022737"/>
    </source>
</evidence>
<evidence type="ECO:0000313" key="4">
    <source>
        <dbReference type="EMBL" id="QDS70831.1"/>
    </source>
</evidence>
<dbReference type="Gene3D" id="1.20.1280.50">
    <property type="match status" value="1"/>
</dbReference>
<dbReference type="SUPFAM" id="SSF48452">
    <property type="entry name" value="TPR-like"/>
    <property type="match status" value="1"/>
</dbReference>
<dbReference type="Pfam" id="PF12937">
    <property type="entry name" value="F-box-like"/>
    <property type="match status" value="1"/>
</dbReference>
<dbReference type="OrthoDB" id="629492at2759"/>
<dbReference type="SMART" id="SM00256">
    <property type="entry name" value="FBOX"/>
    <property type="match status" value="1"/>
</dbReference>
<dbReference type="Gene3D" id="1.25.40.10">
    <property type="entry name" value="Tetratricopeptide repeat domain"/>
    <property type="match status" value="1"/>
</dbReference>
<dbReference type="InterPro" id="IPR036047">
    <property type="entry name" value="F-box-like_dom_sf"/>
</dbReference>
<gene>
    <name evidence="4" type="ORF">FKW77_005038</name>
</gene>
<evidence type="ECO:0000313" key="5">
    <source>
        <dbReference type="Proteomes" id="UP000316270"/>
    </source>
</evidence>
<reference evidence="4 5" key="1">
    <citation type="submission" date="2019-07" db="EMBL/GenBank/DDBJ databases">
        <title>Finished genome of Venturia effusa.</title>
        <authorList>
            <person name="Young C.A."/>
            <person name="Cox M.P."/>
            <person name="Ganley A.R.D."/>
            <person name="David W.J."/>
        </authorList>
    </citation>
    <scope>NUCLEOTIDE SEQUENCE [LARGE SCALE GENOMIC DNA]</scope>
    <source>
        <strain evidence="5">albino</strain>
    </source>
</reference>
<dbReference type="InterPro" id="IPR011990">
    <property type="entry name" value="TPR-like_helical_dom_sf"/>
</dbReference>
<proteinExistence type="predicted"/>
<dbReference type="SUPFAM" id="SSF81383">
    <property type="entry name" value="F-box domain"/>
    <property type="match status" value="1"/>
</dbReference>
<dbReference type="GO" id="GO:0051879">
    <property type="term" value="F:Hsp90 protein binding"/>
    <property type="evidence" value="ECO:0007669"/>
    <property type="project" value="TreeGrafter"/>
</dbReference>
<feature type="domain" description="F-box" evidence="3">
    <location>
        <begin position="131"/>
        <end position="178"/>
    </location>
</feature>
<organism evidence="4 5">
    <name type="scientific">Venturia effusa</name>
    <dbReference type="NCBI Taxonomy" id="50376"/>
    <lineage>
        <taxon>Eukaryota</taxon>
        <taxon>Fungi</taxon>
        <taxon>Dikarya</taxon>
        <taxon>Ascomycota</taxon>
        <taxon>Pezizomycotina</taxon>
        <taxon>Dothideomycetes</taxon>
        <taxon>Pleosporomycetidae</taxon>
        <taxon>Venturiales</taxon>
        <taxon>Venturiaceae</taxon>
        <taxon>Venturia</taxon>
    </lineage>
</organism>
<evidence type="ECO:0000256" key="2">
    <source>
        <dbReference type="ARBA" id="ARBA00022803"/>
    </source>
</evidence>
<keyword evidence="1" id="KW-0677">Repeat</keyword>
<dbReference type="Proteomes" id="UP000316270">
    <property type="component" value="Chromosome 5"/>
</dbReference>
<evidence type="ECO:0000259" key="3">
    <source>
        <dbReference type="PROSITE" id="PS50181"/>
    </source>
</evidence>
<dbReference type="STRING" id="50376.A0A517L5D7"/>
<dbReference type="AlphaFoldDB" id="A0A517L5D7"/>
<dbReference type="InterPro" id="IPR032675">
    <property type="entry name" value="LRR_dom_sf"/>
</dbReference>
<dbReference type="InterPro" id="IPR001810">
    <property type="entry name" value="F-box_dom"/>
</dbReference>
<dbReference type="EMBL" id="CP042189">
    <property type="protein sequence ID" value="QDS70831.1"/>
    <property type="molecule type" value="Genomic_DNA"/>
</dbReference>
<dbReference type="PANTHER" id="PTHR22904:SF523">
    <property type="entry name" value="STRESS-INDUCED-PHOSPHOPROTEIN 1"/>
    <property type="match status" value="1"/>
</dbReference>
<accession>A0A517L5D7</accession>
<name>A0A517L5D7_9PEZI</name>
<sequence>MPRTLSAAEYKELGKRYYARTEYQAACDAFTEGIAATSHFDTQLYDYRAAAWTKLDKPQRALIDGRNMIKNHKDDPRGYLRTGRILEKQEKLDTALGIYAYGLKNVPVKDLKLLKAAHDNLNRKLSPPTAVDPMSQLPLELAEMVLSYLKFSELVNALRVSKHWKAILTSRPALWTNMDLFISNDRQLAVRPRSVRALIKYSQCKITRARIHRFSDREGLRLLATTCKGLEELRFGNTQFGGDTLIETTMMSKALKTLNISRAIELTLDQVTQIVKYRPTLESLQVDYVSPPRQRADWKVDLPAFRSLHLTLHLPLGRLQEPYLELLNLIPVPQQTAPANSFLDRAPNLRSLYLEGWKSAFAPEMHFSGFRSLETLSLQHTYILQPPRLPRTLKSISMNDILSPIAHPQNWQFHSPLPVLERLHLDGQAYPFSSVGLMLDGRFEDPAILDDPPSQESFQPRNLTSLSIYGPEAQKPHHLIPEDEDKLLLLLSNDRLTGLKELALNNLFDKDCCVTDKFIDNLGLLPTVKNIETLNLTGSAITGASFRTLIRCFPKLVTLIVSDCGSISPDAIEWARSKGLTVIDTPTRKDLASKMGGRVVRYG</sequence>